<name>U6MXZ6_9EIME</name>
<evidence type="ECO:0000256" key="1">
    <source>
        <dbReference type="SAM" id="MobiDB-lite"/>
    </source>
</evidence>
<dbReference type="GeneID" id="25476712"/>
<reference evidence="2" key="2">
    <citation type="submission" date="2013-10" db="EMBL/GenBank/DDBJ databases">
        <authorList>
            <person name="Aslett M."/>
        </authorList>
    </citation>
    <scope>NUCLEOTIDE SEQUENCE [LARGE SCALE GENOMIC DNA]</scope>
    <source>
        <strain evidence="2">Houghton</strain>
    </source>
</reference>
<keyword evidence="3" id="KW-1185">Reference proteome</keyword>
<dbReference type="EMBL" id="HG725606">
    <property type="protein sequence ID" value="CDJ68846.1"/>
    <property type="molecule type" value="Genomic_DNA"/>
</dbReference>
<organism evidence="2 3">
    <name type="scientific">Eimeria necatrix</name>
    <dbReference type="NCBI Taxonomy" id="51315"/>
    <lineage>
        <taxon>Eukaryota</taxon>
        <taxon>Sar</taxon>
        <taxon>Alveolata</taxon>
        <taxon>Apicomplexa</taxon>
        <taxon>Conoidasida</taxon>
        <taxon>Coccidia</taxon>
        <taxon>Eucoccidiorida</taxon>
        <taxon>Eimeriorina</taxon>
        <taxon>Eimeriidae</taxon>
        <taxon>Eimeria</taxon>
    </lineage>
</organism>
<feature type="compositionally biased region" description="Low complexity" evidence="1">
    <location>
        <begin position="329"/>
        <end position="340"/>
    </location>
</feature>
<dbReference type="AlphaFoldDB" id="U6MXZ6"/>
<feature type="region of interest" description="Disordered" evidence="1">
    <location>
        <begin position="281"/>
        <end position="349"/>
    </location>
</feature>
<evidence type="ECO:0000313" key="2">
    <source>
        <dbReference type="EMBL" id="CDJ68846.1"/>
    </source>
</evidence>
<dbReference type="Proteomes" id="UP000030754">
    <property type="component" value="Unassembled WGS sequence"/>
</dbReference>
<protein>
    <submittedName>
        <fullName evidence="2">Kelch motif domain-containing protein, putative</fullName>
    </submittedName>
</protein>
<dbReference type="OrthoDB" id="347204at2759"/>
<evidence type="ECO:0000313" key="3">
    <source>
        <dbReference type="Proteomes" id="UP000030754"/>
    </source>
</evidence>
<dbReference type="RefSeq" id="XP_013437313.1">
    <property type="nucleotide sequence ID" value="XM_013581859.1"/>
</dbReference>
<proteinExistence type="predicted"/>
<feature type="compositionally biased region" description="Basic residues" evidence="1">
    <location>
        <begin position="315"/>
        <end position="324"/>
    </location>
</feature>
<accession>U6MXZ6</accession>
<dbReference type="VEuPathDB" id="ToxoDB:ENH_00065750"/>
<reference evidence="2" key="1">
    <citation type="submission" date="2013-10" db="EMBL/GenBank/DDBJ databases">
        <title>Genomic analysis of the causative agents of coccidiosis in chickens.</title>
        <authorList>
            <person name="Reid A.J."/>
            <person name="Blake D."/>
            <person name="Billington K."/>
            <person name="Browne H."/>
            <person name="Dunn M."/>
            <person name="Hung S."/>
            <person name="Kawahara F."/>
            <person name="Miranda-Saavedra D."/>
            <person name="Mourier T."/>
            <person name="Nagra H."/>
            <person name="Otto T.D."/>
            <person name="Rawlings N."/>
            <person name="Sanchez A."/>
            <person name="Sanders M."/>
            <person name="Subramaniam C."/>
            <person name="Tay Y."/>
            <person name="Dear P."/>
            <person name="Doerig C."/>
            <person name="Gruber A."/>
            <person name="Parkinson J."/>
            <person name="Shirley M."/>
            <person name="Wan K.L."/>
            <person name="Berriman M."/>
            <person name="Tomley F."/>
            <person name="Pain A."/>
        </authorList>
    </citation>
    <scope>NUCLEOTIDE SEQUENCE [LARGE SCALE GENOMIC DNA]</scope>
    <source>
        <strain evidence="2">Houghton</strain>
    </source>
</reference>
<sequence length="349" mass="36806">MLADYMEQKPDRNIRAAPAELIRLHEEMKEHLKAFRAAAASNILPVSILGALDSLSNEAALKVNGYLATVARYLTYTDRFSKNKRGLVFFARHMLPRLLQLFALQLDACRHLWRFLSFASPRETLTGPLTFKPSLSPSGAAAAAAAAAAAGAAEGADEDSTFGSEVDPSAAAAAAAAAHAPSLPVALTVHDSEAGGPLRTLAQNLGVHLPTVPHADARAFGRRLLARVQVHIGALYALAQGCLAATALSFQREYAEAEDRVELGEAPAAAFLSLRGQSECVEKSSSKKSKGKETAKENAAEESGRDGQPTEPQKKQSHRLRALNRGRPAGSAATAAAAAGNPNDAERTS</sequence>
<gene>
    <name evidence="2" type="ORF">ENH_00065750</name>
</gene>
<feature type="compositionally biased region" description="Basic and acidic residues" evidence="1">
    <location>
        <begin position="281"/>
        <end position="305"/>
    </location>
</feature>